<evidence type="ECO:0000256" key="3">
    <source>
        <dbReference type="ARBA" id="ARBA00022679"/>
    </source>
</evidence>
<evidence type="ECO:0000259" key="4">
    <source>
        <dbReference type="Pfam" id="PF00535"/>
    </source>
</evidence>
<evidence type="ECO:0000256" key="1">
    <source>
        <dbReference type="ARBA" id="ARBA00006739"/>
    </source>
</evidence>
<gene>
    <name evidence="5" type="ORF">GCM10023353_06630</name>
</gene>
<sequence>MTGTPIELSVVMPVYTGADPAHFHRALESVYAQTYPAAEVIVVEDGPLHPGHHEVLDAFADREPALRRIVLPENRGAAAGNQAGLEAARFGWIAKADADDVNLPARFAVQVEAIAQAERDGLPLDCVGSAVFEFDGGPAGEEADHVVGLRSLPGPPRALARYARRNSPLNHPTVLYRRDLARSVGGYRHVPYMEDYDLFARMLAAGARMRNLSEPLVLFRAGDAMLGRRRAPGIFAAERTMQRNLRAYGLAGPVESRVNLAARTAFRLLPAPLLRRAYRGLFHKSAR</sequence>
<dbReference type="PANTHER" id="PTHR43685:SF5">
    <property type="entry name" value="GLYCOSYLTRANSFERASE EPSE-RELATED"/>
    <property type="match status" value="1"/>
</dbReference>
<reference evidence="6" key="1">
    <citation type="journal article" date="2019" name="Int. J. Syst. Evol. Microbiol.">
        <title>The Global Catalogue of Microorganisms (GCM) 10K type strain sequencing project: providing services to taxonomists for standard genome sequencing and annotation.</title>
        <authorList>
            <consortium name="The Broad Institute Genomics Platform"/>
            <consortium name="The Broad Institute Genome Sequencing Center for Infectious Disease"/>
            <person name="Wu L."/>
            <person name="Ma J."/>
        </authorList>
    </citation>
    <scope>NUCLEOTIDE SEQUENCE [LARGE SCALE GENOMIC DNA]</scope>
    <source>
        <strain evidence="6">JCM 18542</strain>
    </source>
</reference>
<evidence type="ECO:0000256" key="2">
    <source>
        <dbReference type="ARBA" id="ARBA00022676"/>
    </source>
</evidence>
<evidence type="ECO:0000313" key="5">
    <source>
        <dbReference type="EMBL" id="GAA4806198.1"/>
    </source>
</evidence>
<proteinExistence type="inferred from homology"/>
<keyword evidence="2" id="KW-0328">Glycosyltransferase</keyword>
<dbReference type="Gene3D" id="3.90.550.10">
    <property type="entry name" value="Spore Coat Polysaccharide Biosynthesis Protein SpsA, Chain A"/>
    <property type="match status" value="1"/>
</dbReference>
<dbReference type="Pfam" id="PF00535">
    <property type="entry name" value="Glycos_transf_2"/>
    <property type="match status" value="1"/>
</dbReference>
<comment type="caution">
    <text evidence="5">The sequence shown here is derived from an EMBL/GenBank/DDBJ whole genome shotgun (WGS) entry which is preliminary data.</text>
</comment>
<dbReference type="PANTHER" id="PTHR43685">
    <property type="entry name" value="GLYCOSYLTRANSFERASE"/>
    <property type="match status" value="1"/>
</dbReference>
<comment type="similarity">
    <text evidence="1">Belongs to the glycosyltransferase 2 family.</text>
</comment>
<dbReference type="RefSeq" id="WP_200172150.1">
    <property type="nucleotide sequence ID" value="NZ_BAABKQ010000001.1"/>
</dbReference>
<dbReference type="SUPFAM" id="SSF53448">
    <property type="entry name" value="Nucleotide-diphospho-sugar transferases"/>
    <property type="match status" value="1"/>
</dbReference>
<dbReference type="InterPro" id="IPR050834">
    <property type="entry name" value="Glycosyltransf_2"/>
</dbReference>
<dbReference type="InterPro" id="IPR029044">
    <property type="entry name" value="Nucleotide-diphossugar_trans"/>
</dbReference>
<feature type="domain" description="Glycosyltransferase 2-like" evidence="4">
    <location>
        <begin position="9"/>
        <end position="121"/>
    </location>
</feature>
<evidence type="ECO:0000313" key="6">
    <source>
        <dbReference type="Proteomes" id="UP001500839"/>
    </source>
</evidence>
<keyword evidence="6" id="KW-1185">Reference proteome</keyword>
<protein>
    <submittedName>
        <fullName evidence="5">Glycosyltransferase</fullName>
    </submittedName>
</protein>
<organism evidence="5 6">
    <name type="scientific">Tomitella cavernea</name>
    <dbReference type="NCBI Taxonomy" id="1387982"/>
    <lineage>
        <taxon>Bacteria</taxon>
        <taxon>Bacillati</taxon>
        <taxon>Actinomycetota</taxon>
        <taxon>Actinomycetes</taxon>
        <taxon>Mycobacteriales</taxon>
        <taxon>Tomitella</taxon>
    </lineage>
</organism>
<dbReference type="InterPro" id="IPR001173">
    <property type="entry name" value="Glyco_trans_2-like"/>
</dbReference>
<keyword evidence="3" id="KW-0808">Transferase</keyword>
<dbReference type="EMBL" id="BAABKQ010000001">
    <property type="protein sequence ID" value="GAA4806198.1"/>
    <property type="molecule type" value="Genomic_DNA"/>
</dbReference>
<name>A0ABP9C7F3_9ACTN</name>
<accession>A0ABP9C7F3</accession>
<dbReference type="Proteomes" id="UP001500839">
    <property type="component" value="Unassembled WGS sequence"/>
</dbReference>